<evidence type="ECO:0000259" key="1">
    <source>
        <dbReference type="SMART" id="SM00579"/>
    </source>
</evidence>
<evidence type="ECO:0000313" key="3">
    <source>
        <dbReference type="Proteomes" id="UP000823775"/>
    </source>
</evidence>
<dbReference type="Pfam" id="PF08387">
    <property type="entry name" value="FBD"/>
    <property type="match status" value="1"/>
</dbReference>
<dbReference type="CDD" id="cd22160">
    <property type="entry name" value="F-box_AtFBL13-like"/>
    <property type="match status" value="1"/>
</dbReference>
<reference evidence="2 3" key="1">
    <citation type="journal article" date="2021" name="BMC Genomics">
        <title>Datura genome reveals duplications of psychoactive alkaloid biosynthetic genes and high mutation rate following tissue culture.</title>
        <authorList>
            <person name="Rajewski A."/>
            <person name="Carter-House D."/>
            <person name="Stajich J."/>
            <person name="Litt A."/>
        </authorList>
    </citation>
    <scope>NUCLEOTIDE SEQUENCE [LARGE SCALE GENOMIC DNA]</scope>
    <source>
        <strain evidence="2">AR-01</strain>
    </source>
</reference>
<dbReference type="Gene3D" id="1.20.1280.50">
    <property type="match status" value="1"/>
</dbReference>
<feature type="domain" description="FBD" evidence="1">
    <location>
        <begin position="374"/>
        <end position="445"/>
    </location>
</feature>
<dbReference type="SMART" id="SM00579">
    <property type="entry name" value="FBD"/>
    <property type="match status" value="1"/>
</dbReference>
<dbReference type="InterPro" id="IPR006566">
    <property type="entry name" value="FBD"/>
</dbReference>
<comment type="caution">
    <text evidence="2">The sequence shown here is derived from an EMBL/GenBank/DDBJ whole genome shotgun (WGS) entry which is preliminary data.</text>
</comment>
<dbReference type="EMBL" id="JACEIK010001359">
    <property type="protein sequence ID" value="MCD7468597.1"/>
    <property type="molecule type" value="Genomic_DNA"/>
</dbReference>
<organism evidence="2 3">
    <name type="scientific">Datura stramonium</name>
    <name type="common">Jimsonweed</name>
    <name type="synonym">Common thornapple</name>
    <dbReference type="NCBI Taxonomy" id="4076"/>
    <lineage>
        <taxon>Eukaryota</taxon>
        <taxon>Viridiplantae</taxon>
        <taxon>Streptophyta</taxon>
        <taxon>Embryophyta</taxon>
        <taxon>Tracheophyta</taxon>
        <taxon>Spermatophyta</taxon>
        <taxon>Magnoliopsida</taxon>
        <taxon>eudicotyledons</taxon>
        <taxon>Gunneridae</taxon>
        <taxon>Pentapetalae</taxon>
        <taxon>asterids</taxon>
        <taxon>lamiids</taxon>
        <taxon>Solanales</taxon>
        <taxon>Solanaceae</taxon>
        <taxon>Solanoideae</taxon>
        <taxon>Datureae</taxon>
        <taxon>Datura</taxon>
    </lineage>
</organism>
<keyword evidence="3" id="KW-1185">Reference proteome</keyword>
<dbReference type="InterPro" id="IPR032675">
    <property type="entry name" value="LRR_dom_sf"/>
</dbReference>
<evidence type="ECO:0000313" key="2">
    <source>
        <dbReference type="EMBL" id="MCD7468597.1"/>
    </source>
</evidence>
<proteinExistence type="predicted"/>
<dbReference type="Gene3D" id="3.80.10.10">
    <property type="entry name" value="Ribonuclease Inhibitor"/>
    <property type="match status" value="1"/>
</dbReference>
<dbReference type="PANTHER" id="PTHR31293">
    <property type="entry name" value="RNI-LIKE SUPERFAMILY PROTEIN"/>
    <property type="match status" value="1"/>
</dbReference>
<protein>
    <recommendedName>
        <fullName evidence="1">FBD domain-containing protein</fullName>
    </recommendedName>
</protein>
<dbReference type="InterPro" id="IPR036047">
    <property type="entry name" value="F-box-like_dom_sf"/>
</dbReference>
<gene>
    <name evidence="2" type="ORF">HAX54_006961</name>
</gene>
<accession>A0ABS8TB31</accession>
<sequence length="450" mass="52006">MDSTTKRMKVEEEKDLISNLDDQLLCSIISYLPTKEAIATSIYSKRWRYLWKSLTRLSFHRQQQQRSNQVQHSTPSLSVIDNILSSQIGNVIEFFHMNHLPQDWITSNNNNNHNMQRWIERLKNQKRLGGISLSCQNNNIIYGAPYLFEVPRGIFHGQSLRFVELNEYILTSASPFEGCVNVKTLKLVRVTLTSHETLAGIIGNCATLENLRLDACNIMKERVIDVHVHHEKLKVIEFNDIHITKFHLICETLNEFVLENSSYSSKEFHSIHSPNLRILRTNNHNLLDWCIGLRSRDFESFKYGIPFMEVRVLCTTLNLNSMSDNIVLSFIFRVWSHLQKLDITNKVDDTSTLNSEPDLLPQENMFWEKKELSDSFTHHLRFVKIRGFTGEEREIRLVNHVIRNASVLEKLVIQCSDFVSTQGAAATLRLLSVPRASINVSIVLNNMPGN</sequence>
<dbReference type="PANTHER" id="PTHR31293:SF12">
    <property type="entry name" value="RNI-LIKE SUPERFAMILY PROTEIN"/>
    <property type="match status" value="1"/>
</dbReference>
<dbReference type="SUPFAM" id="SSF81383">
    <property type="entry name" value="F-box domain"/>
    <property type="match status" value="1"/>
</dbReference>
<dbReference type="Pfam" id="PF00646">
    <property type="entry name" value="F-box"/>
    <property type="match status" value="1"/>
</dbReference>
<dbReference type="InterPro" id="IPR055294">
    <property type="entry name" value="FBL60-like"/>
</dbReference>
<dbReference type="Proteomes" id="UP000823775">
    <property type="component" value="Unassembled WGS sequence"/>
</dbReference>
<dbReference type="InterPro" id="IPR001810">
    <property type="entry name" value="F-box_dom"/>
</dbReference>
<dbReference type="SUPFAM" id="SSF52058">
    <property type="entry name" value="L domain-like"/>
    <property type="match status" value="1"/>
</dbReference>
<name>A0ABS8TB31_DATST</name>
<dbReference type="InterPro" id="IPR053781">
    <property type="entry name" value="F-box_AtFBL13-like"/>
</dbReference>